<protein>
    <submittedName>
        <fullName evidence="1">Uncharacterized protein</fullName>
    </submittedName>
</protein>
<gene>
    <name evidence="1" type="primary">62</name>
    <name evidence="1" type="ORF">SEA_OCTOBIEN14_62</name>
</gene>
<sequence length="127" mass="15158">MSLEPSEWAQLARRLWTLSKELHAEPLVFERYPYAVFRDRKRTYDRARAKALLRAPIRDPNDESRKMNADDRDAWVESQPEVMAAFEEYMVAEVAYEYFKETVWNRKLETEILRTLSADKRAELNVT</sequence>
<dbReference type="EMBL" id="MH976515">
    <property type="protein sequence ID" value="AYR03208.1"/>
    <property type="molecule type" value="Genomic_DNA"/>
</dbReference>
<reference evidence="1 2" key="1">
    <citation type="submission" date="2018-09" db="EMBL/GenBank/DDBJ databases">
        <authorList>
            <person name="Amanuel B.M."/>
            <person name="Anspach C.J."/>
            <person name="Chiquito R.J."/>
            <person name="Gales J.M."/>
            <person name="Hall T."/>
            <person name="Hotaki K."/>
            <person name="Lozano B."/>
            <person name="Mugisha B."/>
            <person name="Fogarty M.P."/>
            <person name="Leadon S.A."/>
            <person name="Molloy S.D."/>
            <person name="Garlena R.A."/>
            <person name="Russell D.A."/>
            <person name="Pope W.H."/>
            <person name="Jacobs-Sera D."/>
            <person name="Hatfull G.F."/>
        </authorList>
    </citation>
    <scope>NUCLEOTIDE SEQUENCE [LARGE SCALE GENOMIC DNA]</scope>
</reference>
<organism evidence="1 2">
    <name type="scientific">Gordonia phage Octobien14</name>
    <dbReference type="NCBI Taxonomy" id="2483673"/>
    <lineage>
        <taxon>Viruses</taxon>
        <taxon>Duplodnaviria</taxon>
        <taxon>Heunggongvirae</taxon>
        <taxon>Uroviricota</taxon>
        <taxon>Caudoviricetes</taxon>
        <taxon>Deeyouvirinae</taxon>
        <taxon>Octobienvirus</taxon>
        <taxon>Octobienvirus octobien14</taxon>
    </lineage>
</organism>
<evidence type="ECO:0000313" key="2">
    <source>
        <dbReference type="Proteomes" id="UP000280547"/>
    </source>
</evidence>
<dbReference type="GeneID" id="70080849"/>
<proteinExistence type="predicted"/>
<accession>A0A3G3MAV2</accession>
<evidence type="ECO:0000313" key="1">
    <source>
        <dbReference type="EMBL" id="AYR03208.1"/>
    </source>
</evidence>
<dbReference type="KEGG" id="vg:70080849"/>
<dbReference type="RefSeq" id="YP_010246307.1">
    <property type="nucleotide sequence ID" value="NC_060134.1"/>
</dbReference>
<name>A0A3G3MAV2_9CAUD</name>
<keyword evidence="2" id="KW-1185">Reference proteome</keyword>
<dbReference type="Proteomes" id="UP000280547">
    <property type="component" value="Segment"/>
</dbReference>